<keyword evidence="7 16" id="KW-0472">Membrane</keyword>
<evidence type="ECO:0000256" key="10">
    <source>
        <dbReference type="ARBA" id="ARBA00023286"/>
    </source>
</evidence>
<protein>
    <submittedName>
        <fullName evidence="19">Glutamate receptor</fullName>
    </submittedName>
</protein>
<evidence type="ECO:0000256" key="1">
    <source>
        <dbReference type="ARBA" id="ARBA00004651"/>
    </source>
</evidence>
<organism evidence="19 20">
    <name type="scientific">Raphidocelis subcapitata</name>
    <dbReference type="NCBI Taxonomy" id="307507"/>
    <lineage>
        <taxon>Eukaryota</taxon>
        <taxon>Viridiplantae</taxon>
        <taxon>Chlorophyta</taxon>
        <taxon>core chlorophytes</taxon>
        <taxon>Chlorophyceae</taxon>
        <taxon>CS clade</taxon>
        <taxon>Sphaeropleales</taxon>
        <taxon>Selenastraceae</taxon>
        <taxon>Raphidocelis</taxon>
    </lineage>
</organism>
<keyword evidence="5 16" id="KW-1133">Transmembrane helix</keyword>
<keyword evidence="3" id="KW-1003">Cell membrane</keyword>
<evidence type="ECO:0000313" key="20">
    <source>
        <dbReference type="Proteomes" id="UP000247498"/>
    </source>
</evidence>
<evidence type="ECO:0000256" key="5">
    <source>
        <dbReference type="ARBA" id="ARBA00022989"/>
    </source>
</evidence>
<feature type="transmembrane region" description="Helical" evidence="16">
    <location>
        <begin position="254"/>
        <end position="273"/>
    </location>
</feature>
<comment type="subcellular location">
    <subcellularLocation>
        <location evidence="1">Cell membrane</location>
        <topology evidence="1">Multi-pass membrane protein</topology>
    </subcellularLocation>
</comment>
<dbReference type="InParanoid" id="A0A2V0P5G3"/>
<keyword evidence="10" id="KW-1071">Ligand-gated ion channel</keyword>
<proteinExistence type="predicted"/>
<dbReference type="OrthoDB" id="537665at2759"/>
<keyword evidence="8 19" id="KW-0675">Receptor</keyword>
<evidence type="ECO:0000256" key="15">
    <source>
        <dbReference type="SAM" id="MobiDB-lite"/>
    </source>
</evidence>
<dbReference type="GO" id="GO:0005886">
    <property type="term" value="C:plasma membrane"/>
    <property type="evidence" value="ECO:0007669"/>
    <property type="project" value="UniProtKB-SubCell"/>
</dbReference>
<evidence type="ECO:0000256" key="6">
    <source>
        <dbReference type="ARBA" id="ARBA00023065"/>
    </source>
</evidence>
<keyword evidence="2" id="KW-0813">Transport</keyword>
<evidence type="ECO:0000256" key="13">
    <source>
        <dbReference type="PIRSR" id="PIRSR601508-2"/>
    </source>
</evidence>
<evidence type="ECO:0000256" key="14">
    <source>
        <dbReference type="PIRSR" id="PIRSR601508-3"/>
    </source>
</evidence>
<evidence type="ECO:0000259" key="18">
    <source>
        <dbReference type="Pfam" id="PF00060"/>
    </source>
</evidence>
<feature type="transmembrane region" description="Helical" evidence="16">
    <location>
        <begin position="436"/>
        <end position="458"/>
    </location>
</feature>
<evidence type="ECO:0000256" key="4">
    <source>
        <dbReference type="ARBA" id="ARBA00022692"/>
    </source>
</evidence>
<feature type="compositionally biased region" description="Gly residues" evidence="15">
    <location>
        <begin position="524"/>
        <end position="547"/>
    </location>
</feature>
<evidence type="ECO:0000256" key="9">
    <source>
        <dbReference type="ARBA" id="ARBA00023180"/>
    </source>
</evidence>
<dbReference type="PRINTS" id="PR00177">
    <property type="entry name" value="NMDARECEPTOR"/>
</dbReference>
<keyword evidence="9" id="KW-0325">Glycoprotein</keyword>
<gene>
    <name evidence="19" type="ORF">Rsub_05527</name>
</gene>
<evidence type="ECO:0000256" key="12">
    <source>
        <dbReference type="PIRSR" id="PIRSR601508-1"/>
    </source>
</evidence>
<dbReference type="Gene3D" id="1.10.287.70">
    <property type="match status" value="1"/>
</dbReference>
<feature type="chain" id="PRO_5016000495" evidence="17">
    <location>
        <begin position="40"/>
        <end position="586"/>
    </location>
</feature>
<evidence type="ECO:0000256" key="3">
    <source>
        <dbReference type="ARBA" id="ARBA00022475"/>
    </source>
</evidence>
<accession>A0A2V0P5G3</accession>
<evidence type="ECO:0000256" key="7">
    <source>
        <dbReference type="ARBA" id="ARBA00023136"/>
    </source>
</evidence>
<feature type="region of interest" description="Disordered" evidence="15">
    <location>
        <begin position="487"/>
        <end position="506"/>
    </location>
</feature>
<keyword evidence="6" id="KW-0406">Ion transport</keyword>
<dbReference type="AlphaFoldDB" id="A0A2V0P5G3"/>
<feature type="disulfide bond" evidence="14">
    <location>
        <begin position="358"/>
        <end position="418"/>
    </location>
</feature>
<feature type="domain" description="Ionotropic glutamate receptor C-terminal" evidence="18">
    <location>
        <begin position="186"/>
        <end position="445"/>
    </location>
</feature>
<keyword evidence="20" id="KW-1185">Reference proteome</keyword>
<dbReference type="EMBL" id="BDRX01000031">
    <property type="protein sequence ID" value="GBF92325.1"/>
    <property type="molecule type" value="Genomic_DNA"/>
</dbReference>
<feature type="signal peptide" evidence="17">
    <location>
        <begin position="1"/>
        <end position="39"/>
    </location>
</feature>
<dbReference type="SUPFAM" id="SSF53850">
    <property type="entry name" value="Periplasmic binding protein-like II"/>
    <property type="match status" value="1"/>
</dbReference>
<evidence type="ECO:0000256" key="8">
    <source>
        <dbReference type="ARBA" id="ARBA00023170"/>
    </source>
</evidence>
<evidence type="ECO:0000256" key="11">
    <source>
        <dbReference type="ARBA" id="ARBA00023303"/>
    </source>
</evidence>
<keyword evidence="11" id="KW-0407">Ion channel</keyword>
<feature type="region of interest" description="Disordered" evidence="15">
    <location>
        <begin position="524"/>
        <end position="553"/>
    </location>
</feature>
<feature type="transmembrane region" description="Helical" evidence="16">
    <location>
        <begin position="186"/>
        <end position="206"/>
    </location>
</feature>
<comment type="caution">
    <text evidence="19">The sequence shown here is derived from an EMBL/GenBank/DDBJ whole genome shotgun (WGS) entry which is preliminary data.</text>
</comment>
<evidence type="ECO:0000313" key="19">
    <source>
        <dbReference type="EMBL" id="GBF92325.1"/>
    </source>
</evidence>
<feature type="binding site" evidence="12">
    <location>
        <position position="346"/>
    </location>
    <ligand>
        <name>L-glutamate</name>
        <dbReference type="ChEBI" id="CHEBI:29985"/>
    </ligand>
</feature>
<dbReference type="InterPro" id="IPR001508">
    <property type="entry name" value="Iono_Glu_rcpt_met"/>
</dbReference>
<dbReference type="InterPro" id="IPR001320">
    <property type="entry name" value="Iontro_rcpt_C"/>
</dbReference>
<evidence type="ECO:0000256" key="16">
    <source>
        <dbReference type="SAM" id="Phobius"/>
    </source>
</evidence>
<sequence length="586" mass="63797">MAPAVAALRPRRGLLLPRTARALLLLALLVGCTPRLAAADRGGEGNATETEADSHGKYFRDKFFPQRRVRVCMAETIPIVYCLDRNEDMYSGYEYTLFQRAVAQMGWIQREDYRFICLPTFNDLSEHIKNDTGMCDMGFGGVSTSPIAVRTGVRYTIATVRAGFKLLVGAKVYQLSFFVFLDAFNWKLWLAIILTCLFVGVCIWLMDPWARSAKVPSRQDYRFLGLRQRVWVAFANSMNFSAAEMRESHAAGNIIVLAFAFMMLVLVSLYTAVTASNLTANRLVSAITGLHDLPGKNVLTWEDEYYTNYLGHYGINATGWPWDTEEDQLALFNAIANGTFDALFLDNFVLEYGANSRCDVTVVGDSVNQYDAAFAFPKSSAEIPGLVDAFNEVLLDIKETGDMEAMFNEFIKPPEPFCKRTMAAGQGTQIGFMDVVGLWALLAGGVAFALILILAARLMNKSKPQLNRAVSAIRVFSDTRLRRIVTPRRDVDSPSSDEGPAPGDLGLFVSPKAAADGEVRIVAGGGSGGGGGSSGGGGGGDDVGGAGEQASALGANDSQLDALELEMRALIERFRHAGGVRRRPAL</sequence>
<reference evidence="19 20" key="1">
    <citation type="journal article" date="2018" name="Sci. Rep.">
        <title>Raphidocelis subcapitata (=Pseudokirchneriella subcapitata) provides an insight into genome evolution and environmental adaptations in the Sphaeropleales.</title>
        <authorList>
            <person name="Suzuki S."/>
            <person name="Yamaguchi H."/>
            <person name="Nakajima N."/>
            <person name="Kawachi M."/>
        </authorList>
    </citation>
    <scope>NUCLEOTIDE SEQUENCE [LARGE SCALE GENOMIC DNA]</scope>
    <source>
        <strain evidence="19 20">NIES-35</strain>
    </source>
</reference>
<dbReference type="Proteomes" id="UP000247498">
    <property type="component" value="Unassembled WGS sequence"/>
</dbReference>
<keyword evidence="14" id="KW-1015">Disulfide bond</keyword>
<dbReference type="InterPro" id="IPR015683">
    <property type="entry name" value="Ionotropic_Glu_rcpt"/>
</dbReference>
<dbReference type="GO" id="GO:0038023">
    <property type="term" value="F:signaling receptor activity"/>
    <property type="evidence" value="ECO:0007669"/>
    <property type="project" value="InterPro"/>
</dbReference>
<name>A0A2V0P5G3_9CHLO</name>
<dbReference type="Pfam" id="PF00060">
    <property type="entry name" value="Lig_chan"/>
    <property type="match status" value="1"/>
</dbReference>
<dbReference type="GO" id="GO:0015276">
    <property type="term" value="F:ligand-gated monoatomic ion channel activity"/>
    <property type="evidence" value="ECO:0007669"/>
    <property type="project" value="InterPro"/>
</dbReference>
<keyword evidence="4 16" id="KW-0812">Transmembrane</keyword>
<feature type="site" description="Crucial to convey clamshell closure to channel opening" evidence="13">
    <location>
        <position position="287"/>
    </location>
</feature>
<keyword evidence="17" id="KW-0732">Signal</keyword>
<dbReference type="PANTHER" id="PTHR18966">
    <property type="entry name" value="IONOTROPIC GLUTAMATE RECEPTOR"/>
    <property type="match status" value="1"/>
</dbReference>
<evidence type="ECO:0000256" key="17">
    <source>
        <dbReference type="SAM" id="SignalP"/>
    </source>
</evidence>
<evidence type="ECO:0000256" key="2">
    <source>
        <dbReference type="ARBA" id="ARBA00022448"/>
    </source>
</evidence>